<dbReference type="PANTHER" id="PTHR11860:SF118">
    <property type="entry name" value="CMRF35-LIKE MOLECULE 3-RELATED"/>
    <property type="match status" value="1"/>
</dbReference>
<organism evidence="5 6">
    <name type="scientific">Dicentrarchus labrax</name>
    <name type="common">European seabass</name>
    <name type="synonym">Morone labrax</name>
    <dbReference type="NCBI Taxonomy" id="13489"/>
    <lineage>
        <taxon>Eukaryota</taxon>
        <taxon>Metazoa</taxon>
        <taxon>Chordata</taxon>
        <taxon>Craniata</taxon>
        <taxon>Vertebrata</taxon>
        <taxon>Euteleostomi</taxon>
        <taxon>Actinopterygii</taxon>
        <taxon>Neopterygii</taxon>
        <taxon>Teleostei</taxon>
        <taxon>Neoteleostei</taxon>
        <taxon>Acanthomorphata</taxon>
        <taxon>Eupercaria</taxon>
        <taxon>Moronidae</taxon>
        <taxon>Dicentrarchus</taxon>
    </lineage>
</organism>
<dbReference type="PANTHER" id="PTHR11860">
    <property type="entry name" value="POLYMERIC-IMMUNOGLOBULIN RECEPTOR"/>
    <property type="match status" value="1"/>
</dbReference>
<keyword evidence="2" id="KW-0812">Transmembrane</keyword>
<dbReference type="GeneTree" id="ENSGT00950000182977"/>
<evidence type="ECO:0000313" key="6">
    <source>
        <dbReference type="Proteomes" id="UP000694389"/>
    </source>
</evidence>
<evidence type="ECO:0000256" key="1">
    <source>
        <dbReference type="ARBA" id="ARBA00004370"/>
    </source>
</evidence>
<dbReference type="InterPro" id="IPR003599">
    <property type="entry name" value="Ig_sub"/>
</dbReference>
<feature type="domain" description="Immunoglobulin" evidence="4">
    <location>
        <begin position="119"/>
        <end position="205"/>
    </location>
</feature>
<dbReference type="Gene3D" id="2.60.40.10">
    <property type="entry name" value="Immunoglobulins"/>
    <property type="match status" value="2"/>
</dbReference>
<dbReference type="InterPro" id="IPR036179">
    <property type="entry name" value="Ig-like_dom_sf"/>
</dbReference>
<dbReference type="AlphaFoldDB" id="A0A8P4K065"/>
<sequence>MFLVAGIHSITTVSKVSVKAGGSISIPCLYEPEYTHHVKYLCKGSNWGSRSCKVKTDQPDSSGKFSISDDKQQRIFTVTINNLMMDDTDYWCVVEINDLSNDLMLFVLPQGWPQLFVDHQEITGFNGEDVTIHGSYSNTGEIEWCRLGRSCVKEPSGSIDGTRVTINANVSKVFTVTMSGLRTESSGWYFCTKGGLQMPVHVTVKERPSTSKDHSTIIKCSAVNICHVQPLVKVSKLKKIFDFHFLFHITKNKITRKQKQKKDLLFHILRPDVVIYRTVLCRRNSRLVDCGQSSRESDLRGQISRT</sequence>
<feature type="domain" description="Immunoglobulin" evidence="4">
    <location>
        <begin position="13"/>
        <end position="108"/>
    </location>
</feature>
<dbReference type="InterPro" id="IPR050671">
    <property type="entry name" value="CD300_family_receptors"/>
</dbReference>
<keyword evidence="6" id="KW-1185">Reference proteome</keyword>
<evidence type="ECO:0000256" key="3">
    <source>
        <dbReference type="ARBA" id="ARBA00023136"/>
    </source>
</evidence>
<dbReference type="InterPro" id="IPR013783">
    <property type="entry name" value="Ig-like_fold"/>
</dbReference>
<dbReference type="SMART" id="SM00409">
    <property type="entry name" value="IG"/>
    <property type="match status" value="2"/>
</dbReference>
<dbReference type="Ensembl" id="ENSDLAT00005088358.1">
    <property type="protein sequence ID" value="ENSDLAP00005070359.1"/>
    <property type="gene ID" value="ENSDLAG00005029148.1"/>
</dbReference>
<dbReference type="SUPFAM" id="SSF48726">
    <property type="entry name" value="Immunoglobulin"/>
    <property type="match status" value="2"/>
</dbReference>
<evidence type="ECO:0000313" key="5">
    <source>
        <dbReference type="Ensembl" id="ENSDLAP00005070359.1"/>
    </source>
</evidence>
<dbReference type="CDD" id="cd05716">
    <property type="entry name" value="IgV_pIgR_like"/>
    <property type="match status" value="1"/>
</dbReference>
<reference evidence="5" key="2">
    <citation type="submission" date="2025-09" db="UniProtKB">
        <authorList>
            <consortium name="Ensembl"/>
        </authorList>
    </citation>
    <scope>IDENTIFICATION</scope>
</reference>
<dbReference type="GO" id="GO:0004888">
    <property type="term" value="F:transmembrane signaling receptor activity"/>
    <property type="evidence" value="ECO:0007669"/>
    <property type="project" value="TreeGrafter"/>
</dbReference>
<accession>A0A8P4K065</accession>
<dbReference type="Pfam" id="PF07686">
    <property type="entry name" value="V-set"/>
    <property type="match status" value="1"/>
</dbReference>
<keyword evidence="3" id="KW-0472">Membrane</keyword>
<proteinExistence type="predicted"/>
<dbReference type="Proteomes" id="UP000694389">
    <property type="component" value="Unassembled WGS sequence"/>
</dbReference>
<evidence type="ECO:0000259" key="4">
    <source>
        <dbReference type="SMART" id="SM00409"/>
    </source>
</evidence>
<comment type="subcellular location">
    <subcellularLocation>
        <location evidence="1">Membrane</location>
    </subcellularLocation>
</comment>
<dbReference type="InterPro" id="IPR013106">
    <property type="entry name" value="Ig_V-set"/>
</dbReference>
<protein>
    <recommendedName>
        <fullName evidence="4">Immunoglobulin domain-containing protein</fullName>
    </recommendedName>
</protein>
<reference evidence="5" key="1">
    <citation type="submission" date="2025-08" db="UniProtKB">
        <authorList>
            <consortium name="Ensembl"/>
        </authorList>
    </citation>
    <scope>IDENTIFICATION</scope>
</reference>
<evidence type="ECO:0000256" key="2">
    <source>
        <dbReference type="ARBA" id="ARBA00022692"/>
    </source>
</evidence>
<name>A0A8P4K065_DICLA</name>
<dbReference type="GO" id="GO:0005886">
    <property type="term" value="C:plasma membrane"/>
    <property type="evidence" value="ECO:0007669"/>
    <property type="project" value="TreeGrafter"/>
</dbReference>